<accession>A0A6J7JKK0</accession>
<dbReference type="GO" id="GO:0009007">
    <property type="term" value="F:site-specific DNA-methyltransferase (adenine-specific) activity"/>
    <property type="evidence" value="ECO:0007669"/>
    <property type="project" value="UniProtKB-EC"/>
</dbReference>
<protein>
    <recommendedName>
        <fullName evidence="1">site-specific DNA-methyltransferase (adenine-specific)</fullName>
        <ecNumber evidence="1">2.1.1.72</ecNumber>
    </recommendedName>
</protein>
<gene>
    <name evidence="6" type="ORF">UFOPK3674_01989</name>
</gene>
<evidence type="ECO:0000256" key="5">
    <source>
        <dbReference type="ARBA" id="ARBA00047942"/>
    </source>
</evidence>
<evidence type="ECO:0000256" key="1">
    <source>
        <dbReference type="ARBA" id="ARBA00011900"/>
    </source>
</evidence>
<keyword evidence="4" id="KW-0949">S-adenosyl-L-methionine</keyword>
<dbReference type="EC" id="2.1.1.72" evidence="1"/>
<dbReference type="EMBL" id="CAFBMX010000015">
    <property type="protein sequence ID" value="CAB4943896.1"/>
    <property type="molecule type" value="Genomic_DNA"/>
</dbReference>
<keyword evidence="2" id="KW-0489">Methyltransferase</keyword>
<organism evidence="6">
    <name type="scientific">freshwater metagenome</name>
    <dbReference type="NCBI Taxonomy" id="449393"/>
    <lineage>
        <taxon>unclassified sequences</taxon>
        <taxon>metagenomes</taxon>
        <taxon>ecological metagenomes</taxon>
    </lineage>
</organism>
<dbReference type="GO" id="GO:0032259">
    <property type="term" value="P:methylation"/>
    <property type="evidence" value="ECO:0007669"/>
    <property type="project" value="UniProtKB-KW"/>
</dbReference>
<dbReference type="GO" id="GO:0009307">
    <property type="term" value="P:DNA restriction-modification system"/>
    <property type="evidence" value="ECO:0007669"/>
    <property type="project" value="InterPro"/>
</dbReference>
<dbReference type="InterPro" id="IPR029063">
    <property type="entry name" value="SAM-dependent_MTases_sf"/>
</dbReference>
<dbReference type="PROSITE" id="PS00092">
    <property type="entry name" value="N6_MTASE"/>
    <property type="match status" value="1"/>
</dbReference>
<name>A0A6J7JKK0_9ZZZZ</name>
<dbReference type="AlphaFoldDB" id="A0A6J7JKK0"/>
<evidence type="ECO:0000256" key="2">
    <source>
        <dbReference type="ARBA" id="ARBA00022603"/>
    </source>
</evidence>
<comment type="catalytic activity">
    <reaction evidence="5">
        <text>a 2'-deoxyadenosine in DNA + S-adenosyl-L-methionine = an N(6)-methyl-2'-deoxyadenosine in DNA + S-adenosyl-L-homocysteine + H(+)</text>
        <dbReference type="Rhea" id="RHEA:15197"/>
        <dbReference type="Rhea" id="RHEA-COMP:12418"/>
        <dbReference type="Rhea" id="RHEA-COMP:12419"/>
        <dbReference type="ChEBI" id="CHEBI:15378"/>
        <dbReference type="ChEBI" id="CHEBI:57856"/>
        <dbReference type="ChEBI" id="CHEBI:59789"/>
        <dbReference type="ChEBI" id="CHEBI:90615"/>
        <dbReference type="ChEBI" id="CHEBI:90616"/>
        <dbReference type="EC" id="2.1.1.72"/>
    </reaction>
</comment>
<dbReference type="Pfam" id="PF02086">
    <property type="entry name" value="MethyltransfD12"/>
    <property type="match status" value="1"/>
</dbReference>
<dbReference type="GO" id="GO:0003676">
    <property type="term" value="F:nucleic acid binding"/>
    <property type="evidence" value="ECO:0007669"/>
    <property type="project" value="InterPro"/>
</dbReference>
<reference evidence="6" key="1">
    <citation type="submission" date="2020-05" db="EMBL/GenBank/DDBJ databases">
        <authorList>
            <person name="Chiriac C."/>
            <person name="Salcher M."/>
            <person name="Ghai R."/>
            <person name="Kavagutti S V."/>
        </authorList>
    </citation>
    <scope>NUCLEOTIDE SEQUENCE</scope>
</reference>
<evidence type="ECO:0000256" key="4">
    <source>
        <dbReference type="ARBA" id="ARBA00022691"/>
    </source>
</evidence>
<sequence length="357" mass="39566">MVKYLGSKRVLVPLIEELARRIPATTACDLFAGTTRVGQALRHAGMTVHSNDLATYSEALGQAYIAADDRALDRERLRGLLAELNALPGRDGYVTRTFCEEARFFQPKNGRRIDAIRDRIDELDLTPIERGTLLTSLLEAADRVDSTCGVQMAYVKRWAPRAERDLQLREPVPVDGPAGAVTRLDANELAPALADTELVYLDPPYNQHSYYSNYHVWETLVRWDAPEHYGVACKRIDCRTTKSPYNSKRTAWDALERLVLAIESPWIVLSFSDEGFHDGARIGELLADRGHVGVIGVDHARYVGARIGIHNPAGEKVGTVSHLRNRESLWVCGPSRSAVAQVLEGLGTMQTPQARAA</sequence>
<dbReference type="InterPro" id="IPR002052">
    <property type="entry name" value="DNA_methylase_N6_adenine_CS"/>
</dbReference>
<dbReference type="InterPro" id="IPR012327">
    <property type="entry name" value="MeTrfase_D12"/>
</dbReference>
<proteinExistence type="predicted"/>
<dbReference type="PRINTS" id="PR00505">
    <property type="entry name" value="D12N6MTFRASE"/>
</dbReference>
<evidence type="ECO:0000313" key="6">
    <source>
        <dbReference type="EMBL" id="CAB4943896.1"/>
    </source>
</evidence>
<dbReference type="SUPFAM" id="SSF53335">
    <property type="entry name" value="S-adenosyl-L-methionine-dependent methyltransferases"/>
    <property type="match status" value="1"/>
</dbReference>
<evidence type="ECO:0000256" key="3">
    <source>
        <dbReference type="ARBA" id="ARBA00022679"/>
    </source>
</evidence>
<keyword evidence="3" id="KW-0808">Transferase</keyword>